<reference evidence="4" key="1">
    <citation type="submission" date="2022-11" db="EMBL/GenBank/DDBJ databases">
        <authorList>
            <person name="Kikuchi T."/>
        </authorList>
    </citation>
    <scope>NUCLEOTIDE SEQUENCE</scope>
    <source>
        <strain evidence="4">PS1010</strain>
    </source>
</reference>
<dbReference type="EMBL" id="CANHGI010000006">
    <property type="protein sequence ID" value="CAI5456491.1"/>
    <property type="molecule type" value="Genomic_DNA"/>
</dbReference>
<evidence type="ECO:0000259" key="2">
    <source>
        <dbReference type="Pfam" id="PF10545"/>
    </source>
</evidence>
<dbReference type="AlphaFoldDB" id="A0A9P1N9Y4"/>
<dbReference type="Pfam" id="PF10545">
    <property type="entry name" value="MADF_DNA_bdg"/>
    <property type="match status" value="1"/>
</dbReference>
<keyword evidence="5" id="KW-1185">Reference proteome</keyword>
<gene>
    <name evidence="4" type="ORF">CAMP_LOCUS19128</name>
    <name evidence="3" type="ORF">CAMP_LOCUS5817</name>
</gene>
<comment type="caution">
    <text evidence="4">The sequence shown here is derived from an EMBL/GenBank/DDBJ whole genome shotgun (WGS) entry which is preliminary data.</text>
</comment>
<organism evidence="4 5">
    <name type="scientific">Caenorhabditis angaria</name>
    <dbReference type="NCBI Taxonomy" id="860376"/>
    <lineage>
        <taxon>Eukaryota</taxon>
        <taxon>Metazoa</taxon>
        <taxon>Ecdysozoa</taxon>
        <taxon>Nematoda</taxon>
        <taxon>Chromadorea</taxon>
        <taxon>Rhabditida</taxon>
        <taxon>Rhabditina</taxon>
        <taxon>Rhabditomorpha</taxon>
        <taxon>Rhabditoidea</taxon>
        <taxon>Rhabditidae</taxon>
        <taxon>Peloderinae</taxon>
        <taxon>Caenorhabditis</taxon>
    </lineage>
</organism>
<sequence>MNGSDVISVDPPAKKARGRPSKLAANAKWNDYETEDLKLLACYVEENEVIWDSQNHNYHRREVTNPVWYNIEKNVKFIRSDGHQYGGSTKRLFDQLINRFKFYHSKMHHPASGHLPWELCEVLDEFPIYEDLLFLERNLRNREVTITWQSEVPEGCKGDNNGSRDPPSPPTKKSRFSTTPESQPKKRETTRDKCLIMMEKNNAAQLGMLEKLLCSSQKSEDRVQTPKQDELTETFNNLRIIFDELDQFAKISFKAKIVAEAINIRDEAERKKNLGQRQPWPMQEDPFLINIH</sequence>
<dbReference type="EMBL" id="CANHGI010000002">
    <property type="protein sequence ID" value="CAI5443180.1"/>
    <property type="molecule type" value="Genomic_DNA"/>
</dbReference>
<evidence type="ECO:0000313" key="3">
    <source>
        <dbReference type="EMBL" id="CAI5443180.1"/>
    </source>
</evidence>
<evidence type="ECO:0000313" key="4">
    <source>
        <dbReference type="EMBL" id="CAI5456491.1"/>
    </source>
</evidence>
<protein>
    <recommendedName>
        <fullName evidence="2">MADF domain-containing protein</fullName>
    </recommendedName>
</protein>
<feature type="domain" description="MADF" evidence="2">
    <location>
        <begin position="43"/>
        <end position="123"/>
    </location>
</feature>
<accession>A0A9P1N9Y4</accession>
<proteinExistence type="predicted"/>
<feature type="compositionally biased region" description="Basic and acidic residues" evidence="1">
    <location>
        <begin position="183"/>
        <end position="192"/>
    </location>
</feature>
<dbReference type="Proteomes" id="UP001152747">
    <property type="component" value="Unassembled WGS sequence"/>
</dbReference>
<evidence type="ECO:0000256" key="1">
    <source>
        <dbReference type="SAM" id="MobiDB-lite"/>
    </source>
</evidence>
<evidence type="ECO:0000313" key="5">
    <source>
        <dbReference type="Proteomes" id="UP001152747"/>
    </source>
</evidence>
<dbReference type="InterPro" id="IPR006578">
    <property type="entry name" value="MADF-dom"/>
</dbReference>
<feature type="region of interest" description="Disordered" evidence="1">
    <location>
        <begin position="152"/>
        <end position="192"/>
    </location>
</feature>
<name>A0A9P1N9Y4_9PELO</name>